<dbReference type="Pfam" id="PF03607">
    <property type="entry name" value="DCX"/>
    <property type="match status" value="1"/>
</dbReference>
<dbReference type="KEGG" id="bfo:118404666"/>
<dbReference type="GO" id="GO:0005815">
    <property type="term" value="C:microtubule organizing center"/>
    <property type="evidence" value="ECO:0000318"/>
    <property type="project" value="GO_Central"/>
</dbReference>
<dbReference type="PRINTS" id="PR01217">
    <property type="entry name" value="PRICHEXTENSN"/>
</dbReference>
<dbReference type="PANTHER" id="PTHR23004:SF11">
    <property type="entry name" value="PROTEIN RPI-1"/>
    <property type="match status" value="1"/>
</dbReference>
<evidence type="ECO:0000259" key="2">
    <source>
        <dbReference type="PROSITE" id="PS50309"/>
    </source>
</evidence>
<reference evidence="4" key="1">
    <citation type="journal article" date="2016" name="Genome Biol. Evol.">
        <title>Conserved non-coding elements in the most distant genera of cephalochordates: the Goldilocks principle.</title>
        <authorList>
            <person name="Yue J.X."/>
            <person name="Kozmikova I."/>
            <person name="Ono H."/>
            <person name="Nossa C.W."/>
            <person name="Kozmik Z."/>
            <person name="Putnam N.H."/>
            <person name="Yu J.K."/>
            <person name="Holland L.Z."/>
        </authorList>
    </citation>
    <scope>NUCLEOTIDE SEQUENCE</scope>
</reference>
<keyword evidence="3" id="KW-1185">Reference proteome</keyword>
<proteinExistence type="predicted"/>
<evidence type="ECO:0000313" key="4">
    <source>
        <dbReference type="RefSeq" id="XP_035659799.1"/>
    </source>
</evidence>
<name>A0A9J7HHK2_BRAFL</name>
<feature type="region of interest" description="Disordered" evidence="1">
    <location>
        <begin position="291"/>
        <end position="601"/>
    </location>
</feature>
<dbReference type="GeneID" id="118404666"/>
<gene>
    <name evidence="4" type="primary">LOC118404666</name>
</gene>
<dbReference type="CDD" id="cd17071">
    <property type="entry name" value="DCX1_DCDC2_like"/>
    <property type="match status" value="1"/>
</dbReference>
<feature type="compositionally biased region" description="Low complexity" evidence="1">
    <location>
        <begin position="445"/>
        <end position="485"/>
    </location>
</feature>
<dbReference type="OrthoDB" id="1738954at2759"/>
<dbReference type="Proteomes" id="UP000001554">
    <property type="component" value="Chromosome 17"/>
</dbReference>
<accession>A0A9J7HHK2</accession>
<evidence type="ECO:0000256" key="1">
    <source>
        <dbReference type="SAM" id="MobiDB-lite"/>
    </source>
</evidence>
<feature type="compositionally biased region" description="Basic and acidic residues" evidence="1">
    <location>
        <begin position="387"/>
        <end position="415"/>
    </location>
</feature>
<sequence length="601" mass="66473">MATMKHLEVQPTAKNVTVYRNGDLYFPGRKFVVNEKQVRNFDSFLNQVTNGLGARFGAVRNIWTPTHGHRVRELEAIDNGKTYVAGGFERFRKMDYDHIASKLQEQRSPRTKKTFSQIKPVQHSRLQRSAQYLKASQATGPVTIHIYRNGEPARRPMKLLLTKYMMRTLENVLEYVAQKVELSTGAVRSPYAAPAYQIPSIGKIVSAPSKCRRQSVRLFTMDFGMVEDLTQIQNGQYYVAVGMQRLQKLPYGDTSLNSSLGTTAAVRRRKLRPLQPGKVSENSSYVNRLLRYGPPSYAKPKETKKEENSVFHHKPAKVKRSPKSNTTSILNSEHSGSGGPFHASGQREETKDAGIVGENEDTKVELPIDQVEADEVEEEEINTGQDVEVKLSESGRQTYSKDEGQRSSPHDKPEEIVEESPSGERNDSRRSKPSSPPHSKPNTPPRGKSSSAPPDNYNSPPSNNRTSPSPSNRNTPPPSDRNTPPQSDRNSPPPNDRTSPPPDNNSPPPNARNSSSQSKRNSPSPSKSPTKDVPNTPTKSPSPTNPPASKPTTPDRVNTPEKAASPVRDSTPPAVEQEEVNNKVGGPEANKTEEQLAEEGA</sequence>
<reference evidence="3" key="2">
    <citation type="journal article" date="2020" name="Nat. Ecol. Evol.">
        <title>Deeply conserved synteny resolves early events in vertebrate evolution.</title>
        <authorList>
            <person name="Simakov O."/>
            <person name="Marletaz F."/>
            <person name="Yue J.X."/>
            <person name="O'Connell B."/>
            <person name="Jenkins J."/>
            <person name="Brandt A."/>
            <person name="Calef R."/>
            <person name="Tung C.H."/>
            <person name="Huang T.K."/>
            <person name="Schmutz J."/>
            <person name="Satoh N."/>
            <person name="Yu J.K."/>
            <person name="Putnam N.H."/>
            <person name="Green R.E."/>
            <person name="Rokhsar D.S."/>
        </authorList>
    </citation>
    <scope>NUCLEOTIDE SEQUENCE [LARGE SCALE GENOMIC DNA]</scope>
    <source>
        <strain evidence="3">S238N-H82</strain>
    </source>
</reference>
<feature type="compositionally biased region" description="Acidic residues" evidence="1">
    <location>
        <begin position="371"/>
        <end position="381"/>
    </location>
</feature>
<feature type="compositionally biased region" description="Low complexity" evidence="1">
    <location>
        <begin position="511"/>
        <end position="542"/>
    </location>
</feature>
<feature type="compositionally biased region" description="Pro residues" evidence="1">
    <location>
        <begin position="434"/>
        <end position="444"/>
    </location>
</feature>
<dbReference type="OMA" id="YVAVGMQ"/>
<dbReference type="AlphaFoldDB" id="A0A9J7HHK2"/>
<feature type="domain" description="Doublecortin" evidence="2">
    <location>
        <begin position="14"/>
        <end position="97"/>
    </location>
</feature>
<protein>
    <submittedName>
        <fullName evidence="4">Doublecortin domain-containing protein 2-like</fullName>
    </submittedName>
</protein>
<dbReference type="PANTHER" id="PTHR23004">
    <property type="entry name" value="DOUBLECORTIN DOMAIN CONTAINING 2"/>
    <property type="match status" value="1"/>
</dbReference>
<evidence type="ECO:0000313" key="3">
    <source>
        <dbReference type="Proteomes" id="UP000001554"/>
    </source>
</evidence>
<dbReference type="RefSeq" id="XP_035659799.1">
    <property type="nucleotide sequence ID" value="XM_035803906.1"/>
</dbReference>
<feature type="compositionally biased region" description="Pro residues" evidence="1">
    <location>
        <begin position="491"/>
        <end position="510"/>
    </location>
</feature>
<feature type="compositionally biased region" description="Basic and acidic residues" evidence="1">
    <location>
        <begin position="299"/>
        <end position="310"/>
    </location>
</feature>
<dbReference type="GO" id="GO:0035556">
    <property type="term" value="P:intracellular signal transduction"/>
    <property type="evidence" value="ECO:0007669"/>
    <property type="project" value="InterPro"/>
</dbReference>
<feature type="region of interest" description="Disordered" evidence="1">
    <location>
        <begin position="267"/>
        <end position="286"/>
    </location>
</feature>
<dbReference type="SUPFAM" id="SSF89837">
    <property type="entry name" value="Doublecortin (DC)"/>
    <property type="match status" value="3"/>
</dbReference>
<feature type="domain" description="Doublecortin" evidence="2">
    <location>
        <begin position="142"/>
        <end position="252"/>
    </location>
</feature>
<organism evidence="3 4">
    <name type="scientific">Branchiostoma floridae</name>
    <name type="common">Florida lancelet</name>
    <name type="synonym">Amphioxus</name>
    <dbReference type="NCBI Taxonomy" id="7739"/>
    <lineage>
        <taxon>Eukaryota</taxon>
        <taxon>Metazoa</taxon>
        <taxon>Chordata</taxon>
        <taxon>Cephalochordata</taxon>
        <taxon>Leptocardii</taxon>
        <taxon>Amphioxiformes</taxon>
        <taxon>Branchiostomatidae</taxon>
        <taxon>Branchiostoma</taxon>
    </lineage>
</organism>
<dbReference type="Gene3D" id="3.10.20.230">
    <property type="entry name" value="Doublecortin domain"/>
    <property type="match status" value="2"/>
</dbReference>
<feature type="compositionally biased region" description="Basic residues" evidence="1">
    <location>
        <begin position="311"/>
        <end position="322"/>
    </location>
</feature>
<dbReference type="PROSITE" id="PS50309">
    <property type="entry name" value="DC"/>
    <property type="match status" value="2"/>
</dbReference>
<reference evidence="4" key="3">
    <citation type="submission" date="2025-08" db="UniProtKB">
        <authorList>
            <consortium name="RefSeq"/>
        </authorList>
    </citation>
    <scope>IDENTIFICATION</scope>
</reference>
<dbReference type="GO" id="GO:0005874">
    <property type="term" value="C:microtubule"/>
    <property type="evidence" value="ECO:0000318"/>
    <property type="project" value="GO_Central"/>
</dbReference>
<dbReference type="FunFam" id="3.10.20.230:FF:000011">
    <property type="entry name" value="Doublecortin domain containing 2B"/>
    <property type="match status" value="1"/>
</dbReference>
<dbReference type="InterPro" id="IPR003533">
    <property type="entry name" value="Doublecortin_dom"/>
</dbReference>
<dbReference type="InterPro" id="IPR036572">
    <property type="entry name" value="Doublecortin_dom_sf"/>
</dbReference>
<feature type="compositionally biased region" description="Polar residues" evidence="1">
    <location>
        <begin position="323"/>
        <end position="335"/>
    </location>
</feature>
<dbReference type="SMART" id="SM00537">
    <property type="entry name" value="DCX"/>
    <property type="match status" value="2"/>
</dbReference>